<dbReference type="EMBL" id="JBHTEY010000004">
    <property type="protein sequence ID" value="MFC7613566.1"/>
    <property type="molecule type" value="Genomic_DNA"/>
</dbReference>
<name>A0ABW2TL54_9PSEU</name>
<accession>A0ABW2TL54</accession>
<evidence type="ECO:0000256" key="1">
    <source>
        <dbReference type="SAM" id="MobiDB-lite"/>
    </source>
</evidence>
<comment type="caution">
    <text evidence="2">The sequence shown here is derived from an EMBL/GenBank/DDBJ whole genome shotgun (WGS) entry which is preliminary data.</text>
</comment>
<feature type="compositionally biased region" description="Low complexity" evidence="1">
    <location>
        <begin position="115"/>
        <end position="145"/>
    </location>
</feature>
<evidence type="ECO:0000313" key="2">
    <source>
        <dbReference type="EMBL" id="MFC7613566.1"/>
    </source>
</evidence>
<reference evidence="3" key="1">
    <citation type="journal article" date="2019" name="Int. J. Syst. Evol. Microbiol.">
        <title>The Global Catalogue of Microorganisms (GCM) 10K type strain sequencing project: providing services to taxonomists for standard genome sequencing and annotation.</title>
        <authorList>
            <consortium name="The Broad Institute Genomics Platform"/>
            <consortium name="The Broad Institute Genome Sequencing Center for Infectious Disease"/>
            <person name="Wu L."/>
            <person name="Ma J."/>
        </authorList>
    </citation>
    <scope>NUCLEOTIDE SEQUENCE [LARGE SCALE GENOMIC DNA]</scope>
    <source>
        <strain evidence="3">JCM 17695</strain>
    </source>
</reference>
<sequence>MSRAHSLLAVGLTALGRPAEAVDPGVAALRSAVSAGRVDEAMTLRTALAACARALGDPLAGSEILRPAVTGAGTTDLSPLVAARALAELAACLSHLASRDDVEDALTEADRLLAADEALPPRTAGSSAPRSARTPPRTTGATATRSPPPRPPTRAWPSCASPTAPNWTSPPSRPPSSTN</sequence>
<feature type="region of interest" description="Disordered" evidence="1">
    <location>
        <begin position="113"/>
        <end position="179"/>
    </location>
</feature>
<keyword evidence="3" id="KW-1185">Reference proteome</keyword>
<dbReference type="Proteomes" id="UP001596512">
    <property type="component" value="Unassembled WGS sequence"/>
</dbReference>
<protein>
    <submittedName>
        <fullName evidence="2">Uncharacterized protein</fullName>
    </submittedName>
</protein>
<gene>
    <name evidence="2" type="ORF">ACFQV2_08055</name>
</gene>
<proteinExistence type="predicted"/>
<organism evidence="2 3">
    <name type="scientific">Actinokineospora soli</name>
    <dbReference type="NCBI Taxonomy" id="1048753"/>
    <lineage>
        <taxon>Bacteria</taxon>
        <taxon>Bacillati</taxon>
        <taxon>Actinomycetota</taxon>
        <taxon>Actinomycetes</taxon>
        <taxon>Pseudonocardiales</taxon>
        <taxon>Pseudonocardiaceae</taxon>
        <taxon>Actinokineospora</taxon>
    </lineage>
</organism>
<evidence type="ECO:0000313" key="3">
    <source>
        <dbReference type="Proteomes" id="UP001596512"/>
    </source>
</evidence>